<dbReference type="GO" id="GO:0005634">
    <property type="term" value="C:nucleus"/>
    <property type="evidence" value="ECO:0007669"/>
    <property type="project" value="InterPro"/>
</dbReference>
<protein>
    <recommendedName>
        <fullName evidence="1">K-box domain-containing protein</fullName>
    </recommendedName>
</protein>
<dbReference type="PROSITE" id="PS51297">
    <property type="entry name" value="K_BOX"/>
    <property type="match status" value="1"/>
</dbReference>
<dbReference type="InterPro" id="IPR002487">
    <property type="entry name" value="TF_Kbox"/>
</dbReference>
<dbReference type="Pfam" id="PF01486">
    <property type="entry name" value="K-box"/>
    <property type="match status" value="1"/>
</dbReference>
<gene>
    <name evidence="2" type="ORF">ZIOFF_053279</name>
</gene>
<name>A0A8J5F7V2_ZINOF</name>
<dbReference type="GO" id="GO:0003700">
    <property type="term" value="F:DNA-binding transcription factor activity"/>
    <property type="evidence" value="ECO:0007669"/>
    <property type="project" value="InterPro"/>
</dbReference>
<dbReference type="GO" id="GO:0005886">
    <property type="term" value="C:plasma membrane"/>
    <property type="evidence" value="ECO:0007669"/>
    <property type="project" value="TreeGrafter"/>
</dbReference>
<dbReference type="EMBL" id="JACMSC010000015">
    <property type="protein sequence ID" value="KAG6484754.1"/>
    <property type="molecule type" value="Genomic_DNA"/>
</dbReference>
<dbReference type="InterPro" id="IPR033254">
    <property type="entry name" value="Plant_FLA"/>
</dbReference>
<dbReference type="AlphaFoldDB" id="A0A8J5F7V2"/>
<evidence type="ECO:0000313" key="2">
    <source>
        <dbReference type="EMBL" id="KAG6484754.1"/>
    </source>
</evidence>
<comment type="caution">
    <text evidence="2">The sequence shown here is derived from an EMBL/GenBank/DDBJ whole genome shotgun (WGS) entry which is preliminary data.</text>
</comment>
<evidence type="ECO:0000259" key="1">
    <source>
        <dbReference type="PROSITE" id="PS51297"/>
    </source>
</evidence>
<evidence type="ECO:0000313" key="3">
    <source>
        <dbReference type="Proteomes" id="UP000734854"/>
    </source>
</evidence>
<reference evidence="2 3" key="1">
    <citation type="submission" date="2020-08" db="EMBL/GenBank/DDBJ databases">
        <title>Plant Genome Project.</title>
        <authorList>
            <person name="Zhang R.-G."/>
        </authorList>
    </citation>
    <scope>NUCLEOTIDE SEQUENCE [LARGE SCALE GENOMIC DNA]</scope>
    <source>
        <tissue evidence="2">Rhizome</tissue>
    </source>
</reference>
<dbReference type="PANTHER" id="PTHR32382:SF4">
    <property type="entry name" value="FASCICLIN-LIKE ARABINOGALACTAN PROTEIN 1"/>
    <property type="match status" value="1"/>
</dbReference>
<feature type="domain" description="K-box" evidence="1">
    <location>
        <begin position="123"/>
        <end position="214"/>
    </location>
</feature>
<accession>A0A8J5F7V2</accession>
<keyword evidence="3" id="KW-1185">Reference proteome</keyword>
<dbReference type="Proteomes" id="UP000734854">
    <property type="component" value="Unassembled WGS sequence"/>
</dbReference>
<organism evidence="2 3">
    <name type="scientific">Zingiber officinale</name>
    <name type="common">Ginger</name>
    <name type="synonym">Amomum zingiber</name>
    <dbReference type="NCBI Taxonomy" id="94328"/>
    <lineage>
        <taxon>Eukaryota</taxon>
        <taxon>Viridiplantae</taxon>
        <taxon>Streptophyta</taxon>
        <taxon>Embryophyta</taxon>
        <taxon>Tracheophyta</taxon>
        <taxon>Spermatophyta</taxon>
        <taxon>Magnoliopsida</taxon>
        <taxon>Liliopsida</taxon>
        <taxon>Zingiberales</taxon>
        <taxon>Zingiberaceae</taxon>
        <taxon>Zingiber</taxon>
    </lineage>
</organism>
<sequence length="275" mass="30566">MSSHLSKNALSVNILFDYFGAEKLHKITNATALITTMYQDIRTAPGSSSFVNITDFKGSKVEFAAIDNGGSTIDATFERSAMRTEVQDSSVEDDPLHSSTVIDDTVSVEKGEAGGAIEYGVDQFASLLQHSLLIRPNKPRWPALRNLLGEDLLSLNDKELDQLENQIEVSLSHIRSRKSQVITNQISELKCKENMLQESNITLRKKVLQEIVADDFLDSSMQEGDNNYMDADQLEFQPLEGDPPVEIGSNPSMGLLNGEFTGMAEDVEEFVRQWM</sequence>
<dbReference type="PANTHER" id="PTHR32382">
    <property type="entry name" value="FASCICLIN-LIKE ARABINOGALACTAN PROTEIN"/>
    <property type="match status" value="1"/>
</dbReference>
<proteinExistence type="predicted"/>